<evidence type="ECO:0000313" key="2">
    <source>
        <dbReference type="Proteomes" id="UP000027178"/>
    </source>
</evidence>
<proteinExistence type="predicted"/>
<reference evidence="1 2" key="1">
    <citation type="submission" date="2014-05" db="EMBL/GenBank/DDBJ databases">
        <title>Draft Genome Sequence of Kitasatospora cheerisanensis KCTC 2395.</title>
        <authorList>
            <person name="Nam D.H."/>
        </authorList>
    </citation>
    <scope>NUCLEOTIDE SEQUENCE [LARGE SCALE GENOMIC DNA]</scope>
    <source>
        <strain evidence="1 2">KCTC 2395</strain>
    </source>
</reference>
<dbReference type="Proteomes" id="UP000027178">
    <property type="component" value="Unassembled WGS sequence"/>
</dbReference>
<organism evidence="1 2">
    <name type="scientific">Kitasatospora cheerisanensis KCTC 2395</name>
    <dbReference type="NCBI Taxonomy" id="1348663"/>
    <lineage>
        <taxon>Bacteria</taxon>
        <taxon>Bacillati</taxon>
        <taxon>Actinomycetota</taxon>
        <taxon>Actinomycetes</taxon>
        <taxon>Kitasatosporales</taxon>
        <taxon>Streptomycetaceae</taxon>
        <taxon>Kitasatospora</taxon>
    </lineage>
</organism>
<keyword evidence="2" id="KW-1185">Reference proteome</keyword>
<gene>
    <name evidence="1" type="ORF">KCH_26080</name>
</gene>
<name>A0A066Z5J0_9ACTN</name>
<comment type="caution">
    <text evidence="1">The sequence shown here is derived from an EMBL/GenBank/DDBJ whole genome shotgun (WGS) entry which is preliminary data.</text>
</comment>
<accession>A0A066Z5J0</accession>
<dbReference type="OrthoDB" id="4076146at2"/>
<dbReference type="HOGENOM" id="CLU_1076803_0_0_11"/>
<sequence length="258" mass="27485">MTQPRPAAEPNDKAAADLEAAWTRLAAAQAAALATLDRRHRTAAASALADFAAEAKAFRHAADRAVRDFALRVVPERYEAAARAAAASINRPFSWTPAHRATLQALTADTYTDLSLRVQEAARVAAAFHRAVRAAARRSFTPTSAAQLAAAHPLDRVVYRNGARMPVRAWAEAATLARTAVAYNAGTLSVAREHGIPHVEVTDGADCGWTSHPDPDKAARTVRTVEDAAQWPIAHPRCARAFGLRPDAEVGIGPTPTV</sequence>
<protein>
    <recommendedName>
        <fullName evidence="3">Phage head morphogenesis domain-containing protein</fullName>
    </recommendedName>
</protein>
<dbReference type="RefSeq" id="WP_051653000.1">
    <property type="nucleotide sequence ID" value="NZ_KK853997.1"/>
</dbReference>
<evidence type="ECO:0008006" key="3">
    <source>
        <dbReference type="Google" id="ProtNLM"/>
    </source>
</evidence>
<dbReference type="AlphaFoldDB" id="A0A066Z5J0"/>
<dbReference type="EMBL" id="JNBY01000081">
    <property type="protein sequence ID" value="KDN85591.1"/>
    <property type="molecule type" value="Genomic_DNA"/>
</dbReference>
<evidence type="ECO:0000313" key="1">
    <source>
        <dbReference type="EMBL" id="KDN85591.1"/>
    </source>
</evidence>
<dbReference type="PATRIC" id="fig|1348663.4.peg.2518"/>
<dbReference type="eggNOG" id="ENOG5031R1T">
    <property type="taxonomic scope" value="Bacteria"/>
</dbReference>